<dbReference type="EMBL" id="CAJVPW010002631">
    <property type="protein sequence ID" value="CAG8510232.1"/>
    <property type="molecule type" value="Genomic_DNA"/>
</dbReference>
<proteinExistence type="predicted"/>
<evidence type="ECO:0000313" key="1">
    <source>
        <dbReference type="EMBL" id="CAG8510232.1"/>
    </source>
</evidence>
<organism evidence="1 2">
    <name type="scientific">Cetraspora pellucida</name>
    <dbReference type="NCBI Taxonomy" id="1433469"/>
    <lineage>
        <taxon>Eukaryota</taxon>
        <taxon>Fungi</taxon>
        <taxon>Fungi incertae sedis</taxon>
        <taxon>Mucoromycota</taxon>
        <taxon>Glomeromycotina</taxon>
        <taxon>Glomeromycetes</taxon>
        <taxon>Diversisporales</taxon>
        <taxon>Gigasporaceae</taxon>
        <taxon>Cetraspora</taxon>
    </lineage>
</organism>
<protein>
    <submittedName>
        <fullName evidence="1">3237_t:CDS:1</fullName>
    </submittedName>
</protein>
<evidence type="ECO:0000313" key="2">
    <source>
        <dbReference type="Proteomes" id="UP000789366"/>
    </source>
</evidence>
<keyword evidence="2" id="KW-1185">Reference proteome</keyword>
<feature type="non-terminal residue" evidence="1">
    <location>
        <position position="279"/>
    </location>
</feature>
<gene>
    <name evidence="1" type="ORF">SPELUC_LOCUS3442</name>
</gene>
<comment type="caution">
    <text evidence="1">The sequence shown here is derived from an EMBL/GenBank/DDBJ whole genome shotgun (WGS) entry which is preliminary data.</text>
</comment>
<sequence>MNEPDINDPDMNELDINEHEMNEPDIIEPDIYEPNINENNILEKCTKCRKFLPQNKFIKKKNTLKKKILKSCESCRQQSSSHYKALVEHYENEVLLPEEMVEKLFNEISLVGSDEYFENDSDGINFKSIIGLNDFKNQGDTPQEIAKKIANLIGDSDGYYYIYFNYYSSKKDNELHTFQYRCSQCRSLAKKPRKHQDPECQRDRGSIERFDCSGTLRISINMITNNVSIYLKHEILHKRPERNRVTEEIKNIIQANLHLMPRDIYRMLESNYPEITQKQ</sequence>
<reference evidence="1" key="1">
    <citation type="submission" date="2021-06" db="EMBL/GenBank/DDBJ databases">
        <authorList>
            <person name="Kallberg Y."/>
            <person name="Tangrot J."/>
            <person name="Rosling A."/>
        </authorList>
    </citation>
    <scope>NUCLEOTIDE SEQUENCE</scope>
    <source>
        <strain evidence="1">28 12/20/2015</strain>
    </source>
</reference>
<accession>A0ACA9L883</accession>
<dbReference type="Proteomes" id="UP000789366">
    <property type="component" value="Unassembled WGS sequence"/>
</dbReference>
<name>A0ACA9L883_9GLOM</name>